<feature type="transmembrane region" description="Helical" evidence="1">
    <location>
        <begin position="12"/>
        <end position="33"/>
    </location>
</feature>
<proteinExistence type="predicted"/>
<dbReference type="PANTHER" id="PTHR15032">
    <property type="entry name" value="N-ACYL-PHOSPHATIDYLETHANOLAMINE-HYDROLYZING PHOSPHOLIPASE D"/>
    <property type="match status" value="1"/>
</dbReference>
<feature type="domain" description="Metallo-beta-lactamase" evidence="2">
    <location>
        <begin position="122"/>
        <end position="348"/>
    </location>
</feature>
<reference evidence="3" key="1">
    <citation type="submission" date="2022-04" db="EMBL/GenBank/DDBJ databases">
        <title>Tomato heritable bacteria conferring resistance against bacterial wilt.</title>
        <authorList>
            <person name="Yin J."/>
        </authorList>
    </citation>
    <scope>NUCLEOTIDE SEQUENCE</scope>
    <source>
        <strain evidence="3">Cra20</strain>
    </source>
</reference>
<accession>A0ABU3N4A6</accession>
<protein>
    <submittedName>
        <fullName evidence="3">MBL fold metallo-hydrolase</fullName>
    </submittedName>
</protein>
<gene>
    <name evidence="3" type="ORF">MZO42_10335</name>
</gene>
<keyword evidence="1" id="KW-0812">Transmembrane</keyword>
<dbReference type="EMBL" id="JALMLT010000002">
    <property type="protein sequence ID" value="MDT8759096.1"/>
    <property type="molecule type" value="Genomic_DNA"/>
</dbReference>
<sequence>MIAVAKVLRWSGAVILWTVVVLCLTFTVLPHFLDRIYYRGPASAHFDGARFFNPDGDDDRLPAGRSRAGFIARRLLGDSAEPVWPDHVGVRPSKPAARVQGQAMRVTWIGHATVLIQTSGLNILTDPVWSDRAGPFGFGPQRVAAPGVRFEDLPKIDLVLVSHNHYDHMDLTTLKRLWDRDEPIIVTSLGNDALLRAAGIPGRNAVTDCGDCPGVEALDWGEVTSASRFNNPWGGAQPKAPVRLAFVHVTRNHHWGSRWFADRNRALWSSFVVQLPHGNIFFAGDTGLGDGKWPAEAAALGPIRLALIPIGAFRFEEGQMASGSHIGPQGALRVWDGLGRPFALPIHWGTFRLSREGYATPPRMLDAMLRCAGSDPSRFRAAAIGVPFDVPAPGAAAPRPDMARVEACARAGRFDALR</sequence>
<dbReference type="Pfam" id="PF12706">
    <property type="entry name" value="Lactamase_B_2"/>
    <property type="match status" value="1"/>
</dbReference>
<keyword evidence="1" id="KW-1133">Transmembrane helix</keyword>
<dbReference type="PANTHER" id="PTHR15032:SF4">
    <property type="entry name" value="N-ACYL-PHOSPHATIDYLETHANOLAMINE-HYDROLYZING PHOSPHOLIPASE D"/>
    <property type="match status" value="1"/>
</dbReference>
<dbReference type="SUPFAM" id="SSF56281">
    <property type="entry name" value="Metallo-hydrolase/oxidoreductase"/>
    <property type="match status" value="1"/>
</dbReference>
<keyword evidence="1" id="KW-0472">Membrane</keyword>
<evidence type="ECO:0000259" key="2">
    <source>
        <dbReference type="Pfam" id="PF12706"/>
    </source>
</evidence>
<dbReference type="Gene3D" id="3.60.15.10">
    <property type="entry name" value="Ribonuclease Z/Hydroxyacylglutathione hydrolase-like"/>
    <property type="match status" value="1"/>
</dbReference>
<evidence type="ECO:0000313" key="3">
    <source>
        <dbReference type="EMBL" id="MDT8759096.1"/>
    </source>
</evidence>
<comment type="caution">
    <text evidence="3">The sequence shown here is derived from an EMBL/GenBank/DDBJ whole genome shotgun (WGS) entry which is preliminary data.</text>
</comment>
<name>A0ABU3N4A6_9SPHN</name>
<organism evidence="3">
    <name type="scientific">Sphingomonas psychrotolerans</name>
    <dbReference type="NCBI Taxonomy" id="1327635"/>
    <lineage>
        <taxon>Bacteria</taxon>
        <taxon>Pseudomonadati</taxon>
        <taxon>Pseudomonadota</taxon>
        <taxon>Alphaproteobacteria</taxon>
        <taxon>Sphingomonadales</taxon>
        <taxon>Sphingomonadaceae</taxon>
        <taxon>Sphingomonas</taxon>
    </lineage>
</organism>
<dbReference type="InterPro" id="IPR036866">
    <property type="entry name" value="RibonucZ/Hydroxyglut_hydro"/>
</dbReference>
<evidence type="ECO:0000256" key="1">
    <source>
        <dbReference type="SAM" id="Phobius"/>
    </source>
</evidence>
<dbReference type="InterPro" id="IPR001279">
    <property type="entry name" value="Metallo-B-lactamas"/>
</dbReference>